<name>A0A4S4ERG0_CAMSN</name>
<dbReference type="InterPro" id="IPR000504">
    <property type="entry name" value="RRM_dom"/>
</dbReference>
<reference evidence="5 6" key="1">
    <citation type="journal article" date="2018" name="Proc. Natl. Acad. Sci. U.S.A.">
        <title>Draft genome sequence of Camellia sinensis var. sinensis provides insights into the evolution of the tea genome and tea quality.</title>
        <authorList>
            <person name="Wei C."/>
            <person name="Yang H."/>
            <person name="Wang S."/>
            <person name="Zhao J."/>
            <person name="Liu C."/>
            <person name="Gao L."/>
            <person name="Xia E."/>
            <person name="Lu Y."/>
            <person name="Tai Y."/>
            <person name="She G."/>
            <person name="Sun J."/>
            <person name="Cao H."/>
            <person name="Tong W."/>
            <person name="Gao Q."/>
            <person name="Li Y."/>
            <person name="Deng W."/>
            <person name="Jiang X."/>
            <person name="Wang W."/>
            <person name="Chen Q."/>
            <person name="Zhang S."/>
            <person name="Li H."/>
            <person name="Wu J."/>
            <person name="Wang P."/>
            <person name="Li P."/>
            <person name="Shi C."/>
            <person name="Zheng F."/>
            <person name="Jian J."/>
            <person name="Huang B."/>
            <person name="Shan D."/>
            <person name="Shi M."/>
            <person name="Fang C."/>
            <person name="Yue Y."/>
            <person name="Li F."/>
            <person name="Li D."/>
            <person name="Wei S."/>
            <person name="Han B."/>
            <person name="Jiang C."/>
            <person name="Yin Y."/>
            <person name="Xia T."/>
            <person name="Zhang Z."/>
            <person name="Bennetzen J.L."/>
            <person name="Zhao S."/>
            <person name="Wan X."/>
        </authorList>
    </citation>
    <scope>NUCLEOTIDE SEQUENCE [LARGE SCALE GENOMIC DNA]</scope>
    <source>
        <strain evidence="6">cv. Shuchazao</strain>
        <tissue evidence="5">Leaf</tissue>
    </source>
</reference>
<organism evidence="5 6">
    <name type="scientific">Camellia sinensis var. sinensis</name>
    <name type="common">China tea</name>
    <dbReference type="NCBI Taxonomy" id="542762"/>
    <lineage>
        <taxon>Eukaryota</taxon>
        <taxon>Viridiplantae</taxon>
        <taxon>Streptophyta</taxon>
        <taxon>Embryophyta</taxon>
        <taxon>Tracheophyta</taxon>
        <taxon>Spermatophyta</taxon>
        <taxon>Magnoliopsida</taxon>
        <taxon>eudicotyledons</taxon>
        <taxon>Gunneridae</taxon>
        <taxon>Pentapetalae</taxon>
        <taxon>asterids</taxon>
        <taxon>Ericales</taxon>
        <taxon>Theaceae</taxon>
        <taxon>Camellia</taxon>
    </lineage>
</organism>
<sequence>MDGGGGGGFAEYFVAINGDEEEEEPTRQRLSSDRGIKSFVNVDDDSASNYEKHSINDHLHHRDSYSGKLFVGGVAWETTEDHSHSVMTSIPLQLMEQQANCGEGLGQSVEYVGHISTLMTLKHYAVSNDGGKRRGKWHCSGGRGVMGGGGCRTWRRIETFSNYFCKYGEITDSVIMLDKLTGRSRGFGFVTFADPAVADKVLEEDHVIDGRVFILRSPFQQVEVKRTVPRADMQMQVKREQKTKKIFVGGIPPSLTEDDLKEYFSSYGSITEHQIMLDHNTGRSRGFGFVTFDDEETVERIFSNGQTHELGGKQVEIKKAVPKRAGSDYGNDVRMHHGGRASKSYGGFSNGAAEYGGGGGGGGGGYNGKMHDGGYGGAYGGHGGGYGSYEGNYGGGAAGFYGGYGGYGYGFGFWGPMYNSGGYGGTGYGTPGGYGAGAGAGAGAGYGGGGKGYGGSGGGKGYGIAGSATGRYHPYQK</sequence>
<dbReference type="EMBL" id="SDRB02002444">
    <property type="protein sequence ID" value="THG19398.1"/>
    <property type="molecule type" value="Genomic_DNA"/>
</dbReference>
<evidence type="ECO:0000313" key="6">
    <source>
        <dbReference type="Proteomes" id="UP000306102"/>
    </source>
</evidence>
<dbReference type="Gene3D" id="3.30.70.330">
    <property type="match status" value="2"/>
</dbReference>
<comment type="caution">
    <text evidence="5">The sequence shown here is derived from an EMBL/GenBank/DDBJ whole genome shotgun (WGS) entry which is preliminary data.</text>
</comment>
<proteinExistence type="predicted"/>
<dbReference type="CDD" id="cd12330">
    <property type="entry name" value="RRM2_Hrp1p"/>
    <property type="match status" value="1"/>
</dbReference>
<dbReference type="PANTHER" id="PTHR48032:SF6">
    <property type="entry name" value="RNA-BINDING (RRM_RBD_RNP MOTIFS) FAMILY PROTEIN"/>
    <property type="match status" value="1"/>
</dbReference>
<dbReference type="PROSITE" id="PS50102">
    <property type="entry name" value="RRM"/>
    <property type="match status" value="2"/>
</dbReference>
<dbReference type="GO" id="GO:0006417">
    <property type="term" value="P:regulation of translation"/>
    <property type="evidence" value="ECO:0007669"/>
    <property type="project" value="TreeGrafter"/>
</dbReference>
<evidence type="ECO:0000256" key="1">
    <source>
        <dbReference type="ARBA" id="ARBA00022737"/>
    </source>
</evidence>
<gene>
    <name evidence="5" type="ORF">TEA_025783</name>
</gene>
<keyword evidence="1" id="KW-0677">Repeat</keyword>
<evidence type="ECO:0000256" key="2">
    <source>
        <dbReference type="ARBA" id="ARBA00022884"/>
    </source>
</evidence>
<dbReference type="AlphaFoldDB" id="A0A4S4ERG0"/>
<keyword evidence="2 3" id="KW-0694">RNA-binding</keyword>
<dbReference type="SUPFAM" id="SSF54928">
    <property type="entry name" value="RNA-binding domain, RBD"/>
    <property type="match status" value="2"/>
</dbReference>
<protein>
    <recommendedName>
        <fullName evidence="4">RRM domain-containing protein</fullName>
    </recommendedName>
</protein>
<dbReference type="STRING" id="542762.A0A4S4ERG0"/>
<evidence type="ECO:0000313" key="5">
    <source>
        <dbReference type="EMBL" id="THG19398.1"/>
    </source>
</evidence>
<dbReference type="Pfam" id="PF00076">
    <property type="entry name" value="RRM_1"/>
    <property type="match status" value="2"/>
</dbReference>
<evidence type="ECO:0000259" key="4">
    <source>
        <dbReference type="PROSITE" id="PS50102"/>
    </source>
</evidence>
<evidence type="ECO:0000256" key="3">
    <source>
        <dbReference type="PROSITE-ProRule" id="PRU00176"/>
    </source>
</evidence>
<dbReference type="SMART" id="SM00360">
    <property type="entry name" value="RRM"/>
    <property type="match status" value="2"/>
</dbReference>
<dbReference type="GO" id="GO:0003729">
    <property type="term" value="F:mRNA binding"/>
    <property type="evidence" value="ECO:0007669"/>
    <property type="project" value="TreeGrafter"/>
</dbReference>
<dbReference type="PANTHER" id="PTHR48032">
    <property type="entry name" value="RNA-BINDING PROTEIN MUSASHI HOMOLOG RBP6"/>
    <property type="match status" value="1"/>
</dbReference>
<dbReference type="InterPro" id="IPR012677">
    <property type="entry name" value="Nucleotide-bd_a/b_plait_sf"/>
</dbReference>
<feature type="domain" description="RRM" evidence="4">
    <location>
        <begin position="244"/>
        <end position="322"/>
    </location>
</feature>
<accession>A0A4S4ERG0</accession>
<dbReference type="InterPro" id="IPR035979">
    <property type="entry name" value="RBD_domain_sf"/>
</dbReference>
<feature type="domain" description="RRM" evidence="4">
    <location>
        <begin position="158"/>
        <end position="229"/>
    </location>
</feature>
<dbReference type="Proteomes" id="UP000306102">
    <property type="component" value="Unassembled WGS sequence"/>
</dbReference>
<keyword evidence="6" id="KW-1185">Reference proteome</keyword>